<evidence type="ECO:0000313" key="8">
    <source>
        <dbReference type="Proteomes" id="UP001454036"/>
    </source>
</evidence>
<dbReference type="GO" id="GO:0005634">
    <property type="term" value="C:nucleus"/>
    <property type="evidence" value="ECO:0007669"/>
    <property type="project" value="UniProtKB-SubCell"/>
</dbReference>
<evidence type="ECO:0000256" key="1">
    <source>
        <dbReference type="ARBA" id="ARBA00004123"/>
    </source>
</evidence>
<dbReference type="GO" id="GO:0003677">
    <property type="term" value="F:DNA binding"/>
    <property type="evidence" value="ECO:0007669"/>
    <property type="project" value="UniProtKB-KW"/>
</dbReference>
<keyword evidence="5" id="KW-0539">Nucleus</keyword>
<evidence type="ECO:0000256" key="2">
    <source>
        <dbReference type="ARBA" id="ARBA00023015"/>
    </source>
</evidence>
<name>A0AAV3PF07_LITER</name>
<comment type="subcellular location">
    <subcellularLocation>
        <location evidence="1">Nucleus</location>
    </subcellularLocation>
</comment>
<dbReference type="InterPro" id="IPR005508">
    <property type="entry name" value="At2g31720-like"/>
</dbReference>
<reference evidence="7 8" key="1">
    <citation type="submission" date="2024-01" db="EMBL/GenBank/DDBJ databases">
        <title>The complete chloroplast genome sequence of Lithospermum erythrorhizon: insights into the phylogenetic relationship among Boraginaceae species and the maternal lineages of purple gromwells.</title>
        <authorList>
            <person name="Okada T."/>
            <person name="Watanabe K."/>
        </authorList>
    </citation>
    <scope>NUCLEOTIDE SEQUENCE [LARGE SCALE GENOMIC DNA]</scope>
</reference>
<dbReference type="PANTHER" id="PTHR31541:SF28">
    <property type="entry name" value="TF-B3 DOMAIN-CONTAINING PROTEIN"/>
    <property type="match status" value="1"/>
</dbReference>
<gene>
    <name evidence="7" type="ORF">LIER_09233</name>
</gene>
<evidence type="ECO:0000256" key="4">
    <source>
        <dbReference type="ARBA" id="ARBA00023163"/>
    </source>
</evidence>
<dbReference type="Proteomes" id="UP001454036">
    <property type="component" value="Unassembled WGS sequence"/>
</dbReference>
<organism evidence="7 8">
    <name type="scientific">Lithospermum erythrorhizon</name>
    <name type="common">Purple gromwell</name>
    <name type="synonym">Lithospermum officinale var. erythrorhizon</name>
    <dbReference type="NCBI Taxonomy" id="34254"/>
    <lineage>
        <taxon>Eukaryota</taxon>
        <taxon>Viridiplantae</taxon>
        <taxon>Streptophyta</taxon>
        <taxon>Embryophyta</taxon>
        <taxon>Tracheophyta</taxon>
        <taxon>Spermatophyta</taxon>
        <taxon>Magnoliopsida</taxon>
        <taxon>eudicotyledons</taxon>
        <taxon>Gunneridae</taxon>
        <taxon>Pentapetalae</taxon>
        <taxon>asterids</taxon>
        <taxon>lamiids</taxon>
        <taxon>Boraginales</taxon>
        <taxon>Boraginaceae</taxon>
        <taxon>Boraginoideae</taxon>
        <taxon>Lithospermeae</taxon>
        <taxon>Lithospermum</taxon>
    </lineage>
</organism>
<dbReference type="InterPro" id="IPR015300">
    <property type="entry name" value="DNA-bd_pseudobarrel_sf"/>
</dbReference>
<dbReference type="AlphaFoldDB" id="A0AAV3PF07"/>
<evidence type="ECO:0000256" key="5">
    <source>
        <dbReference type="ARBA" id="ARBA00023242"/>
    </source>
</evidence>
<evidence type="ECO:0008006" key="9">
    <source>
        <dbReference type="Google" id="ProtNLM"/>
    </source>
</evidence>
<dbReference type="CDD" id="cd10017">
    <property type="entry name" value="B3_DNA"/>
    <property type="match status" value="1"/>
</dbReference>
<evidence type="ECO:0000313" key="7">
    <source>
        <dbReference type="EMBL" id="GAA0150250.1"/>
    </source>
</evidence>
<dbReference type="EMBL" id="BAABME010001552">
    <property type="protein sequence ID" value="GAA0150250.1"/>
    <property type="molecule type" value="Genomic_DNA"/>
</dbReference>
<accession>A0AAV3PF07</accession>
<dbReference type="InterPro" id="IPR003340">
    <property type="entry name" value="B3_DNA-bd"/>
</dbReference>
<dbReference type="SUPFAM" id="SSF101936">
    <property type="entry name" value="DNA-binding pseudobarrel domain"/>
    <property type="match status" value="1"/>
</dbReference>
<proteinExistence type="predicted"/>
<comment type="caution">
    <text evidence="7">The sequence shown here is derived from an EMBL/GenBank/DDBJ whole genome shotgun (WGS) entry which is preliminary data.</text>
</comment>
<keyword evidence="4" id="KW-0804">Transcription</keyword>
<dbReference type="Gene3D" id="2.40.330.10">
    <property type="entry name" value="DNA-binding pseudobarrel domain"/>
    <property type="match status" value="1"/>
</dbReference>
<dbReference type="PANTHER" id="PTHR31541">
    <property type="entry name" value="B3 DOMAIN PLANT PROTEIN-RELATED"/>
    <property type="match status" value="1"/>
</dbReference>
<evidence type="ECO:0000256" key="6">
    <source>
        <dbReference type="SAM" id="MobiDB-lite"/>
    </source>
</evidence>
<protein>
    <recommendedName>
        <fullName evidence="9">TF-B3 domain-containing protein</fullName>
    </recommendedName>
</protein>
<feature type="region of interest" description="Disordered" evidence="6">
    <location>
        <begin position="88"/>
        <end position="118"/>
    </location>
</feature>
<keyword evidence="8" id="KW-1185">Reference proteome</keyword>
<keyword evidence="2" id="KW-0805">Transcription regulation</keyword>
<keyword evidence="3" id="KW-0238">DNA-binding</keyword>
<evidence type="ECO:0000256" key="3">
    <source>
        <dbReference type="ARBA" id="ARBA00023125"/>
    </source>
</evidence>
<sequence>MESSSPSESNDDYAEFGFADEPEKGACAVGILLCSMSYEKIDRATKVKLQQISKANNERAAIMKNSEIIAEATEKTKRVATLRQTLQQKIKKTETSNGKKKASSKKQQPMPSEDDGEKLCMQRFKKAKLGYGVDDIKLSDFPPLEKLKGIVGRCSKPFEKVLTYSDLNSNMARLALVKGHTQEAILPLLNEEEITALSTGMDINVTTFDGEGKEYNMVFKDWKQKKFYVLTKGWIPFLDQHYLIACEDWMTIWAFRHKHTGKLCFAVVSRRFPVQNYYNAK</sequence>